<accession>A0ABD1ZP78</accession>
<evidence type="ECO:0000256" key="1">
    <source>
        <dbReference type="SAM" id="MobiDB-lite"/>
    </source>
</evidence>
<sequence>MLQDVAEVERAERQLTIQEFRTSLKTEQLPLKSLPSTSQPLPLPALQAEKECPESGPNKPREKAPFVVRK</sequence>
<gene>
    <name evidence="2" type="ORF">R1flu_021268</name>
</gene>
<proteinExistence type="predicted"/>
<dbReference type="Proteomes" id="UP001605036">
    <property type="component" value="Unassembled WGS sequence"/>
</dbReference>
<evidence type="ECO:0000313" key="3">
    <source>
        <dbReference type="Proteomes" id="UP001605036"/>
    </source>
</evidence>
<dbReference type="AlphaFoldDB" id="A0ABD1ZP78"/>
<keyword evidence="3" id="KW-1185">Reference proteome</keyword>
<feature type="compositionally biased region" description="Basic and acidic residues" evidence="1">
    <location>
        <begin position="48"/>
        <end position="64"/>
    </location>
</feature>
<dbReference type="EMBL" id="JBHFFA010000001">
    <property type="protein sequence ID" value="KAL2653140.1"/>
    <property type="molecule type" value="Genomic_DNA"/>
</dbReference>
<protein>
    <submittedName>
        <fullName evidence="2">Uncharacterized protein</fullName>
    </submittedName>
</protein>
<comment type="caution">
    <text evidence="2">The sequence shown here is derived from an EMBL/GenBank/DDBJ whole genome shotgun (WGS) entry which is preliminary data.</text>
</comment>
<name>A0ABD1ZP78_9MARC</name>
<organism evidence="2 3">
    <name type="scientific">Riccia fluitans</name>
    <dbReference type="NCBI Taxonomy" id="41844"/>
    <lineage>
        <taxon>Eukaryota</taxon>
        <taxon>Viridiplantae</taxon>
        <taxon>Streptophyta</taxon>
        <taxon>Embryophyta</taxon>
        <taxon>Marchantiophyta</taxon>
        <taxon>Marchantiopsida</taxon>
        <taxon>Marchantiidae</taxon>
        <taxon>Marchantiales</taxon>
        <taxon>Ricciaceae</taxon>
        <taxon>Riccia</taxon>
    </lineage>
</organism>
<feature type="region of interest" description="Disordered" evidence="1">
    <location>
        <begin position="27"/>
        <end position="70"/>
    </location>
</feature>
<reference evidence="2 3" key="1">
    <citation type="submission" date="2024-09" db="EMBL/GenBank/DDBJ databases">
        <title>Chromosome-scale assembly of Riccia fluitans.</title>
        <authorList>
            <person name="Paukszto L."/>
            <person name="Sawicki J."/>
            <person name="Karawczyk K."/>
            <person name="Piernik-Szablinska J."/>
            <person name="Szczecinska M."/>
            <person name="Mazdziarz M."/>
        </authorList>
    </citation>
    <scope>NUCLEOTIDE SEQUENCE [LARGE SCALE GENOMIC DNA]</scope>
    <source>
        <strain evidence="2">Rf_01</strain>
        <tissue evidence="2">Aerial parts of the thallus</tissue>
    </source>
</reference>
<evidence type="ECO:0000313" key="2">
    <source>
        <dbReference type="EMBL" id="KAL2653140.1"/>
    </source>
</evidence>
<feature type="compositionally biased region" description="Low complexity" evidence="1">
    <location>
        <begin position="28"/>
        <end position="47"/>
    </location>
</feature>